<evidence type="ECO:0000259" key="1">
    <source>
        <dbReference type="PROSITE" id="PS50994"/>
    </source>
</evidence>
<dbReference type="GO" id="GO:0015074">
    <property type="term" value="P:DNA integration"/>
    <property type="evidence" value="ECO:0007669"/>
    <property type="project" value="InterPro"/>
</dbReference>
<evidence type="ECO:0000313" key="2">
    <source>
        <dbReference type="EMBL" id="WMV21153.1"/>
    </source>
</evidence>
<dbReference type="PANTHER" id="PTHR42648">
    <property type="entry name" value="TRANSPOSASE, PUTATIVE-RELATED"/>
    <property type="match status" value="1"/>
</dbReference>
<dbReference type="SUPFAM" id="SSF53098">
    <property type="entry name" value="Ribonuclease H-like"/>
    <property type="match status" value="1"/>
</dbReference>
<organism evidence="2 3">
    <name type="scientific">Solanum verrucosum</name>
    <dbReference type="NCBI Taxonomy" id="315347"/>
    <lineage>
        <taxon>Eukaryota</taxon>
        <taxon>Viridiplantae</taxon>
        <taxon>Streptophyta</taxon>
        <taxon>Embryophyta</taxon>
        <taxon>Tracheophyta</taxon>
        <taxon>Spermatophyta</taxon>
        <taxon>Magnoliopsida</taxon>
        <taxon>eudicotyledons</taxon>
        <taxon>Gunneridae</taxon>
        <taxon>Pentapetalae</taxon>
        <taxon>asterids</taxon>
        <taxon>lamiids</taxon>
        <taxon>Solanales</taxon>
        <taxon>Solanaceae</taxon>
        <taxon>Solanoideae</taxon>
        <taxon>Solaneae</taxon>
        <taxon>Solanum</taxon>
    </lineage>
</organism>
<evidence type="ECO:0000313" key="3">
    <source>
        <dbReference type="Proteomes" id="UP001234989"/>
    </source>
</evidence>
<feature type="non-terminal residue" evidence="2">
    <location>
        <position position="1"/>
    </location>
</feature>
<dbReference type="Proteomes" id="UP001234989">
    <property type="component" value="Chromosome 3"/>
</dbReference>
<dbReference type="InterPro" id="IPR039537">
    <property type="entry name" value="Retrotran_Ty1/copia-like"/>
</dbReference>
<gene>
    <name evidence="2" type="ORF">MTR67_014538</name>
</gene>
<name>A0AAF0QEM3_SOLVR</name>
<dbReference type="AlphaFoldDB" id="A0AAF0QEM3"/>
<keyword evidence="3" id="KW-1185">Reference proteome</keyword>
<reference evidence="2" key="1">
    <citation type="submission" date="2023-08" db="EMBL/GenBank/DDBJ databases">
        <title>A de novo genome assembly of Solanum verrucosum Schlechtendal, a Mexican diploid species geographically isolated from the other diploid A-genome species in potato relatives.</title>
        <authorList>
            <person name="Hosaka K."/>
        </authorList>
    </citation>
    <scope>NUCLEOTIDE SEQUENCE</scope>
    <source>
        <tissue evidence="2">Young leaves</tissue>
    </source>
</reference>
<feature type="domain" description="Integrase catalytic" evidence="1">
    <location>
        <begin position="1"/>
        <end position="131"/>
    </location>
</feature>
<dbReference type="Gene3D" id="3.30.420.10">
    <property type="entry name" value="Ribonuclease H-like superfamily/Ribonuclease H"/>
    <property type="match status" value="1"/>
</dbReference>
<dbReference type="InterPro" id="IPR001584">
    <property type="entry name" value="Integrase_cat-core"/>
</dbReference>
<accession>A0AAF0QEM3</accession>
<protein>
    <recommendedName>
        <fullName evidence="1">Integrase catalytic domain-containing protein</fullName>
    </recommendedName>
</protein>
<dbReference type="EMBL" id="CP133614">
    <property type="protein sequence ID" value="WMV21153.1"/>
    <property type="molecule type" value="Genomic_DNA"/>
</dbReference>
<proteinExistence type="predicted"/>
<sequence>CTQFCYVYLLNSKDEAIDAFKQYKNEVENQLNLKIKMIRSDRGGEYESPFAEICLEYGIIHQTTAPYTPQSNGLAERKNRTLKEMMNALIISSGSPRNLWGEAIITANKILNRVPRSKTQSIPYELWKGRKLSRPKLKGRN</sequence>
<dbReference type="PANTHER" id="PTHR42648:SF20">
    <property type="entry name" value="RNA-DIRECTED DNA POLYMERASE"/>
    <property type="match status" value="1"/>
</dbReference>
<dbReference type="PROSITE" id="PS50994">
    <property type="entry name" value="INTEGRASE"/>
    <property type="match status" value="1"/>
</dbReference>
<dbReference type="InterPro" id="IPR012337">
    <property type="entry name" value="RNaseH-like_sf"/>
</dbReference>
<dbReference type="GO" id="GO:0003676">
    <property type="term" value="F:nucleic acid binding"/>
    <property type="evidence" value="ECO:0007669"/>
    <property type="project" value="InterPro"/>
</dbReference>
<dbReference type="InterPro" id="IPR036397">
    <property type="entry name" value="RNaseH_sf"/>
</dbReference>